<protein>
    <recommendedName>
        <fullName evidence="10">Collagen-binding protein</fullName>
    </recommendedName>
</protein>
<evidence type="ECO:0000256" key="2">
    <source>
        <dbReference type="ARBA" id="ARBA00022525"/>
    </source>
</evidence>
<dbReference type="Proteomes" id="UP001321766">
    <property type="component" value="Chromosome"/>
</dbReference>
<feature type="transmembrane region" description="Helical" evidence="5">
    <location>
        <begin position="1324"/>
        <end position="1343"/>
    </location>
</feature>
<comment type="subcellular location">
    <subcellularLocation>
        <location evidence="1">Secreted</location>
    </subcellularLocation>
</comment>
<keyword evidence="3" id="KW-0732">Signal</keyword>
<keyword evidence="5" id="KW-0812">Transmembrane</keyword>
<proteinExistence type="predicted"/>
<evidence type="ECO:0000256" key="3">
    <source>
        <dbReference type="ARBA" id="ARBA00022729"/>
    </source>
</evidence>
<feature type="domain" description="SD-repeat containing protein B" evidence="6">
    <location>
        <begin position="1080"/>
        <end position="1180"/>
    </location>
</feature>
<name>A0ABM8B971_9BIFI</name>
<evidence type="ECO:0000313" key="9">
    <source>
        <dbReference type="Proteomes" id="UP001321766"/>
    </source>
</evidence>
<evidence type="ECO:0008006" key="10">
    <source>
        <dbReference type="Google" id="ProtNLM"/>
    </source>
</evidence>
<accession>A0ABM8B971</accession>
<evidence type="ECO:0000256" key="1">
    <source>
        <dbReference type="ARBA" id="ARBA00004613"/>
    </source>
</evidence>
<dbReference type="InterPro" id="IPR041033">
    <property type="entry name" value="SpaA_PFL_dom_1"/>
</dbReference>
<dbReference type="Gene3D" id="2.60.40.10">
    <property type="entry name" value="Immunoglobulins"/>
    <property type="match status" value="2"/>
</dbReference>
<keyword evidence="2" id="KW-0964">Secreted</keyword>
<organism evidence="8 9">
    <name type="scientific">Bombiscardovia nodaiensis</name>
    <dbReference type="NCBI Taxonomy" id="2932181"/>
    <lineage>
        <taxon>Bacteria</taxon>
        <taxon>Bacillati</taxon>
        <taxon>Actinomycetota</taxon>
        <taxon>Actinomycetes</taxon>
        <taxon>Bifidobacteriales</taxon>
        <taxon>Bifidobacteriaceae</taxon>
        <taxon>Bombiscardovia</taxon>
    </lineage>
</organism>
<evidence type="ECO:0000256" key="4">
    <source>
        <dbReference type="SAM" id="MobiDB-lite"/>
    </source>
</evidence>
<reference evidence="8 9" key="1">
    <citation type="journal article" date="2023" name="Microbiol. Spectr.">
        <title>Symbiosis of Carpenter Bees with Uncharacterized Lactic Acid Bacteria Showing NAD Auxotrophy.</title>
        <authorList>
            <person name="Kawasaki S."/>
            <person name="Ozawa K."/>
            <person name="Mori T."/>
            <person name="Yamamoto A."/>
            <person name="Ito M."/>
            <person name="Ohkuma M."/>
            <person name="Sakamoto M."/>
            <person name="Matsutani M."/>
        </authorList>
    </citation>
    <scope>NUCLEOTIDE SEQUENCE [LARGE SCALE GENOMIC DNA]</scope>
    <source>
        <strain evidence="8 9">Kim37-2</strain>
    </source>
</reference>
<dbReference type="InterPro" id="IPR013783">
    <property type="entry name" value="Ig-like_fold"/>
</dbReference>
<feature type="domain" description="SpaA-like prealbumin fold" evidence="7">
    <location>
        <begin position="1206"/>
        <end position="1301"/>
    </location>
</feature>
<sequence>MSSGSTGSSQMAAITPDTSWLGGLKSAVRSSVAWTKSAATTAAGWAKSAWTATGNGVRKLADAMKNTLTPRIEAGTRTIAMAITSDGTPTFDADDNPGNDSSEHNGIVRVNDLVQYRLDYGVSGVESKNTTVKMDLPKGMILDEVPLYCQVTPSVVPSPAPPYTANSINELPEQTVSCNIGTKVGAAESFTLSVRVSNMVQNGSVLAPKSVVLKGDGLSDVAVPSIPSVKASSALKWNISKQGISGNQPIVYSPGNFPCPQDTSKRCMAMNFPLTFSASSDGKGVMPVVGDLTFTDDLSPRKLFPGLTEAQYQQMEANPQKYGVVASWAEDGGTIDGTPYSKIGIVGAATAENSVRDSGKLTFSQAGPGKPAYFTLKGTDWSLNTTPTKSWHDVTLPTGYGYAVSLTIGTFIPLDTIKDFGFSSGGSWSLQEKNTYTDLNINGFTANDHQGTADQRIDDDTNTASLWIGYLGNFDNAFYGVTGVSENQSRATYDRDEPRRGEGMPGNSTILHDGHSWIGQEQEVVSELAFSGAWGEMLTDETHVACNVWDNTKLQLTGLEAKGVPNTFNAFPSNKRPVWLSGSSINGAFLSSEANASPIQVEYAGGAVPSGADANNCSNPGVTWYDAPEKVPGNDPGKMNLNHPIYTAVNRVRVRIFMPSLSASAVQIGLTSVAGLANGTILPMWAADTWHVGDMSLDDVLHASDSAVFPTSYDPVNNRYQHGDRLTIALAQLNLISGARNETRDPSSVFKPAVAATGDDHLRFKMHTTLTGGNSQQVHKVWLEDCLPGALEYVPPDGSGGGTKPAPALVSASTPSDAKRPACAPGETYVRWEFNQQHSGEVVPDVVLEARVSNSAANGSYTNSMVAWSDADFSDVVSRTSTVSVRVNTIEGIAIDKRNLTATVEVNKIGNAQIESNIWELSLHNTQPSTGGLTAPQIVDVLPVSGVAGSSFSGSAKLRSVTVTAGDVAGNPVVVEYTKASNVPRDTATPMPASVKWCKQADLGSAGCPATVGESTAVRLSRPGVFASGESITAKVAVDVVGDKAGDLISNEGYARITGLRDPVGPVYRAQQVVSSSLSGLAWWDLDGAGVRDASEPVVKGLPVKLSGTDNLGNPVNLTASTDAAGKYAFTGLRSAQGAYTVTFDKGQSVGFTKQTQGADRSKDSDVDANGVVSVPLAADTVSGSAADAGLLAGALSWKKSTGPTSDGVKPLSGSEWRITDSAGAPVADVSGSSLNLVQDCNTAGGVCQANLIDVDAANAAFKVIGLPAGSYLLKETKAPAGYVLSTQTYPFTIDASHTSVDLGEIVNVQHEVPGLPLTGGISVFSYLLLGLGLLLVGSLLGVGRSRRLLDGLVRGRHRG</sequence>
<gene>
    <name evidence="8" type="ORF">KIM372_13570</name>
</gene>
<keyword evidence="5" id="KW-1133">Transmembrane helix</keyword>
<feature type="region of interest" description="Disordered" evidence="4">
    <location>
        <begin position="797"/>
        <end position="821"/>
    </location>
</feature>
<dbReference type="Pfam" id="PF17210">
    <property type="entry name" value="SdrD_B"/>
    <property type="match status" value="1"/>
</dbReference>
<keyword evidence="9" id="KW-1185">Reference proteome</keyword>
<dbReference type="Pfam" id="PF17802">
    <property type="entry name" value="SpaA"/>
    <property type="match status" value="1"/>
</dbReference>
<evidence type="ECO:0000256" key="5">
    <source>
        <dbReference type="SAM" id="Phobius"/>
    </source>
</evidence>
<dbReference type="SUPFAM" id="SSF117074">
    <property type="entry name" value="Hypothetical protein PA1324"/>
    <property type="match status" value="1"/>
</dbReference>
<keyword evidence="5" id="KW-0472">Membrane</keyword>
<dbReference type="InterPro" id="IPR033764">
    <property type="entry name" value="Sdr_B"/>
</dbReference>
<evidence type="ECO:0000259" key="7">
    <source>
        <dbReference type="Pfam" id="PF17802"/>
    </source>
</evidence>
<evidence type="ECO:0000259" key="6">
    <source>
        <dbReference type="Pfam" id="PF17210"/>
    </source>
</evidence>
<evidence type="ECO:0000313" key="8">
    <source>
        <dbReference type="EMBL" id="BDR53450.1"/>
    </source>
</evidence>
<dbReference type="EMBL" id="AP026798">
    <property type="protein sequence ID" value="BDR53450.1"/>
    <property type="molecule type" value="Genomic_DNA"/>
</dbReference>